<feature type="transmembrane region" description="Helical" evidence="1">
    <location>
        <begin position="327"/>
        <end position="343"/>
    </location>
</feature>
<keyword evidence="1" id="KW-0472">Membrane</keyword>
<dbReference type="EMBL" id="VBOT01000033">
    <property type="protein sequence ID" value="TMQ52444.1"/>
    <property type="molecule type" value="Genomic_DNA"/>
</dbReference>
<protein>
    <submittedName>
        <fullName evidence="2">Uncharacterized protein</fullName>
    </submittedName>
</protein>
<feature type="transmembrane region" description="Helical" evidence="1">
    <location>
        <begin position="169"/>
        <end position="197"/>
    </location>
</feature>
<keyword evidence="1" id="KW-0812">Transmembrane</keyword>
<feature type="transmembrane region" description="Helical" evidence="1">
    <location>
        <begin position="139"/>
        <end position="163"/>
    </location>
</feature>
<accession>A0A538SM40</accession>
<evidence type="ECO:0000313" key="2">
    <source>
        <dbReference type="EMBL" id="TMQ52444.1"/>
    </source>
</evidence>
<dbReference type="Proteomes" id="UP000320184">
    <property type="component" value="Unassembled WGS sequence"/>
</dbReference>
<organism evidence="2 3">
    <name type="scientific">Eiseniibacteriota bacterium</name>
    <dbReference type="NCBI Taxonomy" id="2212470"/>
    <lineage>
        <taxon>Bacteria</taxon>
        <taxon>Candidatus Eiseniibacteriota</taxon>
    </lineage>
</organism>
<dbReference type="Gene3D" id="1.25.40.10">
    <property type="entry name" value="Tetratricopeptide repeat domain"/>
    <property type="match status" value="1"/>
</dbReference>
<feature type="transmembrane region" description="Helical" evidence="1">
    <location>
        <begin position="288"/>
        <end position="306"/>
    </location>
</feature>
<feature type="transmembrane region" description="Helical" evidence="1">
    <location>
        <begin position="16"/>
        <end position="37"/>
    </location>
</feature>
<dbReference type="SUPFAM" id="SSF48452">
    <property type="entry name" value="TPR-like"/>
    <property type="match status" value="1"/>
</dbReference>
<evidence type="ECO:0000256" key="1">
    <source>
        <dbReference type="SAM" id="Phobius"/>
    </source>
</evidence>
<dbReference type="InterPro" id="IPR011990">
    <property type="entry name" value="TPR-like_helical_dom_sf"/>
</dbReference>
<proteinExistence type="predicted"/>
<name>A0A538SM40_UNCEI</name>
<evidence type="ECO:0000313" key="3">
    <source>
        <dbReference type="Proteomes" id="UP000320184"/>
    </source>
</evidence>
<dbReference type="AlphaFoldDB" id="A0A538SM40"/>
<comment type="caution">
    <text evidence="2">The sequence shown here is derived from an EMBL/GenBank/DDBJ whole genome shotgun (WGS) entry which is preliminary data.</text>
</comment>
<reference evidence="2 3" key="1">
    <citation type="journal article" date="2019" name="Nat. Microbiol.">
        <title>Mediterranean grassland soil C-N compound turnover is dependent on rainfall and depth, and is mediated by genomically divergent microorganisms.</title>
        <authorList>
            <person name="Diamond S."/>
            <person name="Andeer P.F."/>
            <person name="Li Z."/>
            <person name="Crits-Christoph A."/>
            <person name="Burstein D."/>
            <person name="Anantharaman K."/>
            <person name="Lane K.R."/>
            <person name="Thomas B.C."/>
            <person name="Pan C."/>
            <person name="Northen T.R."/>
            <person name="Banfield J.F."/>
        </authorList>
    </citation>
    <scope>NUCLEOTIDE SEQUENCE [LARGE SCALE GENOMIC DNA]</scope>
    <source>
        <strain evidence="2">WS_3</strain>
    </source>
</reference>
<feature type="transmembrane region" description="Helical" evidence="1">
    <location>
        <begin position="349"/>
        <end position="367"/>
    </location>
</feature>
<feature type="transmembrane region" description="Helical" evidence="1">
    <location>
        <begin position="217"/>
        <end position="236"/>
    </location>
</feature>
<gene>
    <name evidence="2" type="ORF">E6K73_02845</name>
</gene>
<keyword evidence="1" id="KW-1133">Transmembrane helix</keyword>
<sequence length="655" mass="70325">MASSPPAPPESRARRLAPAALAFILVAASLALLHGYVLRWPFVSDDYVFLAGIQKGSLRNLYGAFEVVQNYFRPVGRELYFLALSRVAGFDPLVFHLFNFGVLLAVMGLVLAVCWQLAGPRVAVLACATYALLYTHRVLMGWVSCAQDLLAAAFGLGAVWFHVRGRGRLAAASFFIALLSKESVAALPLVLAAWGAWQASGRMGAREAAVTGLRRTLPLWVAAATWALVVVAVRAWRGAWMPGESAPVADVSLQIGSFWEGFRSAVLTYLGLDQPWASLRDAIGRAHIPWLAMVSSAGCGALAFLYPSKGASGEQGPGESRPGAWRLGLLWATLGAAPAALAGHHFSAYYASFAAVGFALILGELLARAPLPLATALLAVGAAASTVANEVDRFRVSLAAPDPPGVSFVTAARLTREVRFVNALHDALALSPPPRGAIVYLSNTPHLSSLATAGDRAPKVWFNDRALEVSYITQYSPGLEPRPRVFLRFDPDRWSFARLPEALVDAIVEGEDHLARHEPQQARAALEQALGLARRGVYDLERVELLNSLGVASWQSGDSAAARRAWLDALELAPRHSGALLNLTAMEAGAGRFAAARALVLRDLASHPDDPQAMFYLYRLERALGEPDAAQRVWERLAATHPRFADSLVKSGAVF</sequence>
<feature type="transmembrane region" description="Helical" evidence="1">
    <location>
        <begin position="93"/>
        <end position="118"/>
    </location>
</feature>